<name>A0A857JBB5_9BURK</name>
<dbReference type="KEGG" id="xyk:GT347_19845"/>
<evidence type="ECO:0000313" key="2">
    <source>
        <dbReference type="Proteomes" id="UP000464787"/>
    </source>
</evidence>
<dbReference type="PANTHER" id="PTHR43025">
    <property type="entry name" value="MONOGALACTOSYLDIACYLGLYCEROL SYNTHASE"/>
    <property type="match status" value="1"/>
</dbReference>
<dbReference type="SUPFAM" id="SSF53756">
    <property type="entry name" value="UDP-Glycosyltransferase/glycogen phosphorylase"/>
    <property type="match status" value="1"/>
</dbReference>
<dbReference type="PANTHER" id="PTHR43025:SF3">
    <property type="entry name" value="MONOGALACTOSYLDIACYLGLYCEROL SYNTHASE 1, CHLOROPLASTIC"/>
    <property type="match status" value="1"/>
</dbReference>
<dbReference type="InterPro" id="IPR050519">
    <property type="entry name" value="Glycosyltransf_28_UgtP"/>
</dbReference>
<dbReference type="EMBL" id="CP047650">
    <property type="protein sequence ID" value="QHJ00039.1"/>
    <property type="molecule type" value="Genomic_DNA"/>
</dbReference>
<reference evidence="1 2" key="1">
    <citation type="submission" date="2020-01" db="EMBL/GenBank/DDBJ databases">
        <title>Genome sequencing of strain KACC 21265.</title>
        <authorList>
            <person name="Heo J."/>
            <person name="Kim S.-J."/>
            <person name="Kim J.-S."/>
            <person name="Hong S.-B."/>
            <person name="Kwon S.-W."/>
        </authorList>
    </citation>
    <scope>NUCLEOTIDE SEQUENCE [LARGE SCALE GENOMIC DNA]</scope>
    <source>
        <strain evidence="1 2">KACC 21265</strain>
    </source>
</reference>
<dbReference type="Gene3D" id="3.40.50.2000">
    <property type="entry name" value="Glycogen Phosphorylase B"/>
    <property type="match status" value="1"/>
</dbReference>
<keyword evidence="2" id="KW-1185">Reference proteome</keyword>
<evidence type="ECO:0000313" key="1">
    <source>
        <dbReference type="EMBL" id="QHJ00039.1"/>
    </source>
</evidence>
<dbReference type="Proteomes" id="UP000464787">
    <property type="component" value="Chromosome"/>
</dbReference>
<accession>A0A857JBB5</accession>
<dbReference type="AlphaFoldDB" id="A0A857JBB5"/>
<organism evidence="1 2">
    <name type="scientific">Xylophilus rhododendri</name>
    <dbReference type="NCBI Taxonomy" id="2697032"/>
    <lineage>
        <taxon>Bacteria</taxon>
        <taxon>Pseudomonadati</taxon>
        <taxon>Pseudomonadota</taxon>
        <taxon>Betaproteobacteria</taxon>
        <taxon>Burkholderiales</taxon>
        <taxon>Xylophilus</taxon>
    </lineage>
</organism>
<dbReference type="RefSeq" id="WP_160553849.1">
    <property type="nucleotide sequence ID" value="NZ_CP047650.1"/>
</dbReference>
<sequence length="390" mass="43354">MRRKLELIYFDAGGGHRAAAHALQEVIRQQQRPWDLELVNLFEVLDPQGMFRKLTGAAPEAYYNRRLARGWTVGLAQELRVLQGLIRLFHTSLVTRLQRHWDTHRPDLVVSLIPNFNRALFEAAQSRLPGVPYVTVLTDMADHPPHFWIEPGQRQHIVCGTARALAQARAAGYEDEQLSLTSGMLLRPSFYAPRLADRSAAMLALGLDPAQPTGIVMFGGQGSMQMLRIARELGDRQLILMCGHNQALAERLRAQPSEAPHAVVGFTQDVARHLQLADYFIGKPGPGSLSEALQQGLPVITLSGAAIMPQERYNVVWLTQAGFGLALPSWREVARGVAEMVDHLPVFQARVRRYDNRAIFEVPEIFAALMAHARSPAGPAERWLDAALVA</sequence>
<protein>
    <submittedName>
        <fullName evidence="1">Galactosyldiacylglycerol synthase</fullName>
    </submittedName>
</protein>
<proteinExistence type="predicted"/>
<gene>
    <name evidence="1" type="ORF">GT347_19845</name>
</gene>